<dbReference type="SMART" id="SM00267">
    <property type="entry name" value="GGDEF"/>
    <property type="match status" value="1"/>
</dbReference>
<keyword evidence="3" id="KW-0472">Membrane</keyword>
<dbReference type="InterPro" id="IPR029787">
    <property type="entry name" value="Nucleotide_cyclase"/>
</dbReference>
<accession>A0A4R3N265</accession>
<dbReference type="InterPro" id="IPR052163">
    <property type="entry name" value="DGC-Regulatory_Protein"/>
</dbReference>
<dbReference type="FunFam" id="3.30.70.270:FF:000001">
    <property type="entry name" value="Diguanylate cyclase domain protein"/>
    <property type="match status" value="1"/>
</dbReference>
<dbReference type="AlphaFoldDB" id="A0A4R3N265"/>
<evidence type="ECO:0000256" key="2">
    <source>
        <dbReference type="SAM" id="MobiDB-lite"/>
    </source>
</evidence>
<comment type="caution">
    <text evidence="5">The sequence shown here is derived from an EMBL/GenBank/DDBJ whole genome shotgun (WGS) entry which is preliminary data.</text>
</comment>
<dbReference type="NCBIfam" id="TIGR00254">
    <property type="entry name" value="GGDEF"/>
    <property type="match status" value="1"/>
</dbReference>
<reference evidence="5 6" key="1">
    <citation type="submission" date="2019-03" db="EMBL/GenBank/DDBJ databases">
        <title>Genomic Encyclopedia of Type Strains, Phase IV (KMG-IV): sequencing the most valuable type-strain genomes for metagenomic binning, comparative biology and taxonomic classification.</title>
        <authorList>
            <person name="Goeker M."/>
        </authorList>
    </citation>
    <scope>NUCLEOTIDE SEQUENCE [LARGE SCALE GENOMIC DNA]</scope>
    <source>
        <strain evidence="5 6">DSM 13587</strain>
    </source>
</reference>
<dbReference type="Pfam" id="PF00990">
    <property type="entry name" value="GGDEF"/>
    <property type="match status" value="1"/>
</dbReference>
<keyword evidence="3" id="KW-0812">Transmembrane</keyword>
<name>A0A4R3N265_9GAMM</name>
<dbReference type="InterPro" id="IPR043128">
    <property type="entry name" value="Rev_trsase/Diguanyl_cyclase"/>
</dbReference>
<organism evidence="5 6">
    <name type="scientific">Thiobaca trueperi</name>
    <dbReference type="NCBI Taxonomy" id="127458"/>
    <lineage>
        <taxon>Bacteria</taxon>
        <taxon>Pseudomonadati</taxon>
        <taxon>Pseudomonadota</taxon>
        <taxon>Gammaproteobacteria</taxon>
        <taxon>Chromatiales</taxon>
        <taxon>Chromatiaceae</taxon>
        <taxon>Thiobaca</taxon>
    </lineage>
</organism>
<dbReference type="EMBL" id="SMAO01000002">
    <property type="protein sequence ID" value="TCT23168.1"/>
    <property type="molecule type" value="Genomic_DNA"/>
</dbReference>
<gene>
    <name evidence="5" type="ORF">EDC35_102505</name>
</gene>
<feature type="domain" description="GGDEF" evidence="4">
    <location>
        <begin position="288"/>
        <end position="421"/>
    </location>
</feature>
<dbReference type="Gene3D" id="3.30.70.270">
    <property type="match status" value="1"/>
</dbReference>
<dbReference type="InterPro" id="IPR000160">
    <property type="entry name" value="GGDEF_dom"/>
</dbReference>
<dbReference type="PROSITE" id="PS50887">
    <property type="entry name" value="GGDEF"/>
    <property type="match status" value="1"/>
</dbReference>
<feature type="transmembrane region" description="Helical" evidence="3">
    <location>
        <begin position="115"/>
        <end position="136"/>
    </location>
</feature>
<feature type="transmembrane region" description="Helical" evidence="3">
    <location>
        <begin position="191"/>
        <end position="213"/>
    </location>
</feature>
<feature type="transmembrane region" description="Helical" evidence="3">
    <location>
        <begin position="142"/>
        <end position="161"/>
    </location>
</feature>
<dbReference type="GO" id="GO:0003824">
    <property type="term" value="F:catalytic activity"/>
    <property type="evidence" value="ECO:0007669"/>
    <property type="project" value="UniProtKB-ARBA"/>
</dbReference>
<evidence type="ECO:0000256" key="3">
    <source>
        <dbReference type="SAM" id="Phobius"/>
    </source>
</evidence>
<dbReference type="SUPFAM" id="SSF55073">
    <property type="entry name" value="Nucleotide cyclase"/>
    <property type="match status" value="1"/>
</dbReference>
<feature type="transmembrane region" description="Helical" evidence="3">
    <location>
        <begin position="168"/>
        <end position="185"/>
    </location>
</feature>
<evidence type="ECO:0000313" key="5">
    <source>
        <dbReference type="EMBL" id="TCT23168.1"/>
    </source>
</evidence>
<evidence type="ECO:0000259" key="4">
    <source>
        <dbReference type="PROSITE" id="PS50887"/>
    </source>
</evidence>
<feature type="transmembrane region" description="Helical" evidence="3">
    <location>
        <begin position="52"/>
        <end position="69"/>
    </location>
</feature>
<protein>
    <submittedName>
        <fullName evidence="5">Diguanylate cyclase (GGDEF)-like protein</fullName>
    </submittedName>
</protein>
<dbReference type="PANTHER" id="PTHR46663:SF3">
    <property type="entry name" value="SLL0267 PROTEIN"/>
    <property type="match status" value="1"/>
</dbReference>
<dbReference type="CDD" id="cd01949">
    <property type="entry name" value="GGDEF"/>
    <property type="match status" value="1"/>
</dbReference>
<dbReference type="OrthoDB" id="5623169at2"/>
<keyword evidence="6" id="KW-1185">Reference proteome</keyword>
<feature type="region of interest" description="Disordered" evidence="2">
    <location>
        <begin position="1"/>
        <end position="28"/>
    </location>
</feature>
<dbReference type="Proteomes" id="UP000295717">
    <property type="component" value="Unassembled WGS sequence"/>
</dbReference>
<comment type="cofactor">
    <cofactor evidence="1">
        <name>Mg(2+)</name>
        <dbReference type="ChEBI" id="CHEBI:18420"/>
    </cofactor>
</comment>
<evidence type="ECO:0000256" key="1">
    <source>
        <dbReference type="ARBA" id="ARBA00001946"/>
    </source>
</evidence>
<dbReference type="PANTHER" id="PTHR46663">
    <property type="entry name" value="DIGUANYLATE CYCLASE DGCT-RELATED"/>
    <property type="match status" value="1"/>
</dbReference>
<feature type="transmembrane region" description="Helical" evidence="3">
    <location>
        <begin position="75"/>
        <end position="94"/>
    </location>
</feature>
<proteinExistence type="predicted"/>
<evidence type="ECO:0000313" key="6">
    <source>
        <dbReference type="Proteomes" id="UP000295717"/>
    </source>
</evidence>
<sequence>MQRSSPPGHARKVERRAGAPAPDERLADSLEGDLPSLIRAERIGLVFRNTRSALLGNLLVAFLGLVILWPHVAPAISLVWILGLLTILTIRWRIKRAYVRQTGDHRVSMDVWGRRLFVVLILNGFWWGGFSLLLLVHADASQIGFVSFIVGGMMSAAVATLGPLRSVYLGFTLPMIACLFGGLIWRGGHESWFMVSFAAAFEITMIATVWQISGIVSRNIELRLQNEGLVRSLTRINAELAHEIEERRDAEARSAFLATHDALTGLPNRRMQEDRFVQALGHVARGGGLVAILFIDLDRFKQVNDTLGHAAGDSLLRVLAGRLRDALRSGDSVCRQGGDEFLVLLVDIADRHEIAAVAQRIIQSLRDPVELAGEQIQVGCSIGISLYPDDGDDFELLVSRADQALYRVKHQGRDSYRFFVADRRQRDGERS</sequence>
<keyword evidence="3" id="KW-1133">Transmembrane helix</keyword>